<comment type="caution">
    <text evidence="1">The sequence shown here is derived from an EMBL/GenBank/DDBJ whole genome shotgun (WGS) entry which is preliminary data.</text>
</comment>
<dbReference type="RefSeq" id="WP_346148818.1">
    <property type="nucleotide sequence ID" value="NZ_BAAAUA010000057.1"/>
</dbReference>
<dbReference type="EMBL" id="JBHSOC010000106">
    <property type="protein sequence ID" value="MFC5646616.1"/>
    <property type="molecule type" value="Genomic_DNA"/>
</dbReference>
<sequence>MLTSGSSTPDSPAVFSLDPPGPPAGGLVCAIHQPNLLPRLSTVAKILAADVWVVLDDVQFARRDFQHRARLGSFADGGRARWLTVPTHLPDGRATLIREARVVDAALSQRRVEGVLREQYRASPTWLQLAQRLQAVLALFERTDRMAVIAEASTRLLLDLLGWQGRVVRSSALAAGAGRTRRLVDLCRAVGADSYLCGTGGAKYVEHQPFTDAGIDLRPFSVPTTGVWADARTFSAVHSVMVHGAEPVRRSVEARRQAEGAVVEGSVG</sequence>
<reference evidence="2" key="1">
    <citation type="journal article" date="2019" name="Int. J. Syst. Evol. Microbiol.">
        <title>The Global Catalogue of Microorganisms (GCM) 10K type strain sequencing project: providing services to taxonomists for standard genome sequencing and annotation.</title>
        <authorList>
            <consortium name="The Broad Institute Genomics Platform"/>
            <consortium name="The Broad Institute Genome Sequencing Center for Infectious Disease"/>
            <person name="Wu L."/>
            <person name="Ma J."/>
        </authorList>
    </citation>
    <scope>NUCLEOTIDE SEQUENCE [LARGE SCALE GENOMIC DNA]</scope>
    <source>
        <strain evidence="2">CGMCC 4.1622</strain>
    </source>
</reference>
<accession>A0ABW0VPX9</accession>
<evidence type="ECO:0000313" key="1">
    <source>
        <dbReference type="EMBL" id="MFC5646616.1"/>
    </source>
</evidence>
<dbReference type="Proteomes" id="UP001596066">
    <property type="component" value="Unassembled WGS sequence"/>
</dbReference>
<dbReference type="InterPro" id="IPR014985">
    <property type="entry name" value="WbqC"/>
</dbReference>
<name>A0ABW0VPX9_9ACTN</name>
<gene>
    <name evidence="1" type="ORF">ACFPZF_35410</name>
</gene>
<protein>
    <submittedName>
        <fullName evidence="1">WbqC family protein</fullName>
    </submittedName>
</protein>
<dbReference type="Pfam" id="PF08889">
    <property type="entry name" value="WbqC"/>
    <property type="match status" value="1"/>
</dbReference>
<organism evidence="1 2">
    <name type="scientific">Kitasatospora cinereorecta</name>
    <dbReference type="NCBI Taxonomy" id="285560"/>
    <lineage>
        <taxon>Bacteria</taxon>
        <taxon>Bacillati</taxon>
        <taxon>Actinomycetota</taxon>
        <taxon>Actinomycetes</taxon>
        <taxon>Kitasatosporales</taxon>
        <taxon>Streptomycetaceae</taxon>
        <taxon>Kitasatospora</taxon>
    </lineage>
</organism>
<proteinExistence type="predicted"/>
<evidence type="ECO:0000313" key="2">
    <source>
        <dbReference type="Proteomes" id="UP001596066"/>
    </source>
</evidence>
<keyword evidence="2" id="KW-1185">Reference proteome</keyword>